<dbReference type="InterPro" id="IPR011990">
    <property type="entry name" value="TPR-like_helical_dom_sf"/>
</dbReference>
<name>A0A5E8C025_9ASCO</name>
<organism evidence="2 3">
    <name type="scientific">Magnusiomyces paraingens</name>
    <dbReference type="NCBI Taxonomy" id="2606893"/>
    <lineage>
        <taxon>Eukaryota</taxon>
        <taxon>Fungi</taxon>
        <taxon>Dikarya</taxon>
        <taxon>Ascomycota</taxon>
        <taxon>Saccharomycotina</taxon>
        <taxon>Dipodascomycetes</taxon>
        <taxon>Dipodascales</taxon>
        <taxon>Dipodascaceae</taxon>
        <taxon>Magnusiomyces</taxon>
    </lineage>
</organism>
<feature type="compositionally biased region" description="Polar residues" evidence="1">
    <location>
        <begin position="29"/>
        <end position="42"/>
    </location>
</feature>
<dbReference type="Proteomes" id="UP000398389">
    <property type="component" value="Unassembled WGS sequence"/>
</dbReference>
<accession>A0A5E8C025</accession>
<dbReference type="OrthoDB" id="185373at2759"/>
<reference evidence="2 3" key="1">
    <citation type="submission" date="2019-09" db="EMBL/GenBank/DDBJ databases">
        <authorList>
            <person name="Brejova B."/>
        </authorList>
    </citation>
    <scope>NUCLEOTIDE SEQUENCE [LARGE SCALE GENOMIC DNA]</scope>
</reference>
<feature type="region of interest" description="Disordered" evidence="1">
    <location>
        <begin position="29"/>
        <end position="69"/>
    </location>
</feature>
<dbReference type="Gene3D" id="1.25.40.10">
    <property type="entry name" value="Tetratricopeptide repeat domain"/>
    <property type="match status" value="1"/>
</dbReference>
<dbReference type="AlphaFoldDB" id="A0A5E8C025"/>
<evidence type="ECO:0000256" key="1">
    <source>
        <dbReference type="SAM" id="MobiDB-lite"/>
    </source>
</evidence>
<dbReference type="EMBL" id="CABVLU010000004">
    <property type="protein sequence ID" value="VVT56220.1"/>
    <property type="molecule type" value="Genomic_DNA"/>
</dbReference>
<sequence length="796" mass="92593">MKHAQSLLQNSRPASMLWTRVRLQSTRRYSQVTPTSQINPSQPIITETPPIEDPSASEEQDLSNSTEDGTGFYKRMMNEMRQIQDLSVIPPKRNFESYQEIRESHFALRNYYDMRDLVLRLKFVLARLIEISMSSDGNILESLHHSLPKVSEKRTLSSRLRERYTNESLPPLPSGWSSASELEDYLARLVSKKYIGTSKKRPQLISTLILDLLRPNSPDTGHCLSTEAYNIAVRYFIEVNKLNLARSLLNDMMEHGGSIAPNTETFNTLLTPTRTRLLGGKQGYRRKYFNYYLRNTMIQENKFWKEKNKGKQVKSKKSLSDMLELFKPERDDIIYLQHPLQFVTSMLRAMADRNVPANAETWNIILNCAIGPVAKSAVLKYMDDYKIPLYVSGQESVLADLADFMGPQKVMDLITNDKSAYRLTKASIKTVVSRLVDVPTSSNISAAWRLINEYAASIDYTKRNQWYKRMYHQQTEEFFDEEVADEGEAQANGLIIPSPDLLNLFVEKFSKAGRMDLIIGVIAGFLHNWNVPATVRTWTFVLEALTRLSSTAYKRAFCTLVYNELLCLLNTRSVEGLPRNIRAWIRRIESQYEFHLQKLKASNTEVLDAEKLAQFENQLSSPFIIKNAEELAPERKMWEDAMVKLRWEEWPKLTFFDPEYIPKNDQTPIPTLEEAAEQSKKFRFVALGEYHPDQITVDNWATAARSSELRDLVISIGVMGPHIWLIQYFAKHEHMPNDTTYKYVDEWKIFYNNRKKEFRNAIDEKEQERRKDIIADPYRAYIQDLRKEFRMIEDEQ</sequence>
<keyword evidence="3" id="KW-1185">Reference proteome</keyword>
<gene>
    <name evidence="2" type="ORF">SAPINGB_P004900</name>
</gene>
<proteinExistence type="predicted"/>
<protein>
    <submittedName>
        <fullName evidence="2">Uncharacterized protein</fullName>
    </submittedName>
</protein>
<evidence type="ECO:0000313" key="3">
    <source>
        <dbReference type="Proteomes" id="UP000398389"/>
    </source>
</evidence>
<dbReference type="RefSeq" id="XP_031855506.1">
    <property type="nucleotide sequence ID" value="XM_031999615.1"/>
</dbReference>
<dbReference type="GeneID" id="43583715"/>
<evidence type="ECO:0000313" key="2">
    <source>
        <dbReference type="EMBL" id="VVT56220.1"/>
    </source>
</evidence>